<reference evidence="3" key="1">
    <citation type="journal article" date="2019" name="Int. J. Syst. Evol. Microbiol.">
        <title>The Global Catalogue of Microorganisms (GCM) 10K type strain sequencing project: providing services to taxonomists for standard genome sequencing and annotation.</title>
        <authorList>
            <consortium name="The Broad Institute Genomics Platform"/>
            <consortium name="The Broad Institute Genome Sequencing Center for Infectious Disease"/>
            <person name="Wu L."/>
            <person name="Ma J."/>
        </authorList>
    </citation>
    <scope>NUCLEOTIDE SEQUENCE [LARGE SCALE GENOMIC DNA]</scope>
    <source>
        <strain evidence="3">JCM 17975</strain>
    </source>
</reference>
<protein>
    <recommendedName>
        <fullName evidence="1">Siphovirus-type tail component C-terminal domain-containing protein</fullName>
    </recommendedName>
</protein>
<keyword evidence="3" id="KW-1185">Reference proteome</keyword>
<dbReference type="EMBL" id="BAABHM010000013">
    <property type="protein sequence ID" value="GAA4707469.1"/>
    <property type="molecule type" value="Genomic_DNA"/>
</dbReference>
<evidence type="ECO:0000313" key="3">
    <source>
        <dbReference type="Proteomes" id="UP001500843"/>
    </source>
</evidence>
<proteinExistence type="predicted"/>
<gene>
    <name evidence="2" type="ORF">GCM10023198_32410</name>
</gene>
<dbReference type="RefSeq" id="WP_253873106.1">
    <property type="nucleotide sequence ID" value="NZ_BAABHM010000013.1"/>
</dbReference>
<feature type="domain" description="Siphovirus-type tail component C-terminal" evidence="1">
    <location>
        <begin position="408"/>
        <end position="476"/>
    </location>
</feature>
<evidence type="ECO:0000313" key="2">
    <source>
        <dbReference type="EMBL" id="GAA4707469.1"/>
    </source>
</evidence>
<sequence>MSSPAEQILTPPPALTDWQASLKGLILGPGTPYEIAALDGVDELPAIRTEDEARPWAHGDWTAPDWAEARSITATIEIAEEPGLGITYHEALAALRRVMVPTSDEDLAQMWVKLPGRDLMRWAIKIRRHRLPTDQQYELGLAVGEWMAYAPDPVGYGVGLSTSTGFREQAGGLEFPLFSDGGTQLGLENRFTNPSMETDEAWFESGSVSAVNRSTTGVIQPDYSAFIIVDSAPTSTGTGVGQSGGAVVEGDWFAARIPVRPSGASPAPRARVRIQWFAAAGGVISATDTAIQDLPAFSFTRIVHVAQAPAGAASVRAYLFLSGASTTVPDPDTTASTDTWIGAVADTESAALAAVDTYFDGGTPGAQWTGTPNASTSTMFTTAGALDVGHLDFGAPGDAGELTLTNPGTAESWQVYRIDGPTPAEGFDILDVSTGRRLRYTQEIPAGSTVEIDAATADVTLNGVADRSRFLTIREWTPVPAGGSTTVAFLPLGAWAAGMLTAVHAPAWW</sequence>
<name>A0ABP8XIA5_9MICO</name>
<dbReference type="Pfam" id="PF22768">
    <property type="entry name" value="SPP1_Dit"/>
    <property type="match status" value="1"/>
</dbReference>
<dbReference type="InterPro" id="IPR054738">
    <property type="entry name" value="Siphovirus-type_tail_C"/>
</dbReference>
<dbReference type="Proteomes" id="UP001500843">
    <property type="component" value="Unassembled WGS sequence"/>
</dbReference>
<comment type="caution">
    <text evidence="2">The sequence shown here is derived from an EMBL/GenBank/DDBJ whole genome shotgun (WGS) entry which is preliminary data.</text>
</comment>
<evidence type="ECO:0000259" key="1">
    <source>
        <dbReference type="Pfam" id="PF22768"/>
    </source>
</evidence>
<organism evidence="2 3">
    <name type="scientific">Promicromonospora umidemergens</name>
    <dbReference type="NCBI Taxonomy" id="629679"/>
    <lineage>
        <taxon>Bacteria</taxon>
        <taxon>Bacillati</taxon>
        <taxon>Actinomycetota</taxon>
        <taxon>Actinomycetes</taxon>
        <taxon>Micrococcales</taxon>
        <taxon>Promicromonosporaceae</taxon>
        <taxon>Promicromonospora</taxon>
    </lineage>
</organism>
<dbReference type="Gene3D" id="2.60.120.860">
    <property type="match status" value="1"/>
</dbReference>
<accession>A0ABP8XIA5</accession>